<proteinExistence type="predicted"/>
<feature type="signal peptide" evidence="1">
    <location>
        <begin position="1"/>
        <end position="18"/>
    </location>
</feature>
<evidence type="ECO:0000313" key="2">
    <source>
        <dbReference type="EMBL" id="CAK1555451.1"/>
    </source>
</evidence>
<dbReference type="EMBL" id="CAVLEF010000280">
    <property type="protein sequence ID" value="CAK1555451.1"/>
    <property type="molecule type" value="Genomic_DNA"/>
</dbReference>
<feature type="chain" id="PRO_5043863970" evidence="1">
    <location>
        <begin position="19"/>
        <end position="136"/>
    </location>
</feature>
<organism evidence="2 3">
    <name type="scientific">Leptosia nina</name>
    <dbReference type="NCBI Taxonomy" id="320188"/>
    <lineage>
        <taxon>Eukaryota</taxon>
        <taxon>Metazoa</taxon>
        <taxon>Ecdysozoa</taxon>
        <taxon>Arthropoda</taxon>
        <taxon>Hexapoda</taxon>
        <taxon>Insecta</taxon>
        <taxon>Pterygota</taxon>
        <taxon>Neoptera</taxon>
        <taxon>Endopterygota</taxon>
        <taxon>Lepidoptera</taxon>
        <taxon>Glossata</taxon>
        <taxon>Ditrysia</taxon>
        <taxon>Papilionoidea</taxon>
        <taxon>Pieridae</taxon>
        <taxon>Pierinae</taxon>
        <taxon>Leptosia</taxon>
    </lineage>
</organism>
<keyword evidence="3" id="KW-1185">Reference proteome</keyword>
<keyword evidence="1" id="KW-0732">Signal</keyword>
<dbReference type="Proteomes" id="UP001497472">
    <property type="component" value="Unassembled WGS sequence"/>
</dbReference>
<evidence type="ECO:0000313" key="3">
    <source>
        <dbReference type="Proteomes" id="UP001497472"/>
    </source>
</evidence>
<protein>
    <submittedName>
        <fullName evidence="2">Uncharacterized protein</fullName>
    </submittedName>
</protein>
<name>A0AAV1K2S9_9NEOP</name>
<reference evidence="2 3" key="1">
    <citation type="submission" date="2023-11" db="EMBL/GenBank/DDBJ databases">
        <authorList>
            <person name="Okamura Y."/>
        </authorList>
    </citation>
    <scope>NUCLEOTIDE SEQUENCE [LARGE SCALE GENOMIC DNA]</scope>
</reference>
<sequence>MAAKIVFLLLVVICQALAVEERQEPDLKVRYISNPLIGRALSIPKRLEDTQVNCHATYPDGVMYEVYPNARHPNLDKGLGMVGPSISFKDCSIIIRNAGTEASGTYQLMSTVRRSTDSAMVVTRQNFIVEVVVQST</sequence>
<evidence type="ECO:0000256" key="1">
    <source>
        <dbReference type="SAM" id="SignalP"/>
    </source>
</evidence>
<gene>
    <name evidence="2" type="ORF">LNINA_LOCUS14268</name>
</gene>
<accession>A0AAV1K2S9</accession>
<comment type="caution">
    <text evidence="2">The sequence shown here is derived from an EMBL/GenBank/DDBJ whole genome shotgun (WGS) entry which is preliminary data.</text>
</comment>
<dbReference type="AlphaFoldDB" id="A0AAV1K2S9"/>